<name>A0ABD0JWS5_9CAEN</name>
<reference evidence="4 5" key="1">
    <citation type="journal article" date="2023" name="Sci. Data">
        <title>Genome assembly of the Korean intertidal mud-creeper Batillaria attramentaria.</title>
        <authorList>
            <person name="Patra A.K."/>
            <person name="Ho P.T."/>
            <person name="Jun S."/>
            <person name="Lee S.J."/>
            <person name="Kim Y."/>
            <person name="Won Y.J."/>
        </authorList>
    </citation>
    <scope>NUCLEOTIDE SEQUENCE [LARGE SCALE GENOMIC DNA]</scope>
    <source>
        <strain evidence="4">Wonlab-2016</strain>
    </source>
</reference>
<feature type="region of interest" description="Disordered" evidence="2">
    <location>
        <begin position="1"/>
        <end position="134"/>
    </location>
</feature>
<feature type="compositionally biased region" description="Basic and acidic residues" evidence="2">
    <location>
        <begin position="365"/>
        <end position="374"/>
    </location>
</feature>
<feature type="domain" description="GRIP" evidence="3">
    <location>
        <begin position="535"/>
        <end position="584"/>
    </location>
</feature>
<feature type="compositionally biased region" description="Low complexity" evidence="2">
    <location>
        <begin position="276"/>
        <end position="288"/>
    </location>
</feature>
<accession>A0ABD0JWS5</accession>
<dbReference type="InterPro" id="IPR028197">
    <property type="entry name" value="Syntaphilin/Syntabulin"/>
</dbReference>
<evidence type="ECO:0000256" key="2">
    <source>
        <dbReference type="SAM" id="MobiDB-lite"/>
    </source>
</evidence>
<dbReference type="AlphaFoldDB" id="A0ABD0JWS5"/>
<feature type="region of interest" description="Disordered" evidence="2">
    <location>
        <begin position="248"/>
        <end position="379"/>
    </location>
</feature>
<feature type="region of interest" description="Disordered" evidence="2">
    <location>
        <begin position="169"/>
        <end position="222"/>
    </location>
</feature>
<proteinExistence type="predicted"/>
<keyword evidence="1" id="KW-0175">Coiled coil</keyword>
<keyword evidence="5" id="KW-1185">Reference proteome</keyword>
<dbReference type="Pfam" id="PF15290">
    <property type="entry name" value="Syntaphilin"/>
    <property type="match status" value="1"/>
</dbReference>
<feature type="coiled-coil region" evidence="1">
    <location>
        <begin position="390"/>
        <end position="464"/>
    </location>
</feature>
<comment type="caution">
    <text evidence="4">The sequence shown here is derived from an EMBL/GenBank/DDBJ whole genome shotgun (WGS) entry which is preliminary data.</text>
</comment>
<feature type="compositionally biased region" description="Basic and acidic residues" evidence="2">
    <location>
        <begin position="104"/>
        <end position="116"/>
    </location>
</feature>
<dbReference type="InterPro" id="IPR000237">
    <property type="entry name" value="GRIP_dom"/>
</dbReference>
<evidence type="ECO:0000313" key="4">
    <source>
        <dbReference type="EMBL" id="KAK7479102.1"/>
    </source>
</evidence>
<sequence length="597" mass="66977">MAKSHEDDKWSVTSSDLGSSFGCEGDLGSPQELGSSNDVRNKPETDNHYSGGERAVTSGSLDDRLSADRPPNTIYFLSPVPGSGATGRSFGGQLSSKVGAQQKHFSEAESQTEHLTHSTAHRNRSGPYKAEPRHICPKTEDANVPASRHLTDRGNSTPNSEDTCHLHEYREHQDRSSSERSFGISAMSVQSSVRSSHRHHVNTSPSHLQHGRPNRGFHKSLSLPENRKRCELGDKRLDTREREFDETCSGFLHCTPPPVPSTPPRGPRTHLDRRSAVSVSSSSSGSASQAPKRVSKQDIPKNADGQSMNCSSDHVFKKVTNRREGSVQNTRRFSSASDMLSMCTSTGVPSSSKETLTSRMRHEKHHQEHGRSFDTPDTYLTPSQRKDLLVKDLKSRVKILEKLLQEKERVMDDLRATYETEKDDEEVTSLQESHEESVRMVASLQQVVDDLKNQMAEREAQTEQIFLEMYNKGRESAIFEREEELELMKGVGKRDPNIKATITDLRNKLVRTQAELAKWQTIRRYEAYHKAPLPATEAETTLGFLKDSVFHYLTDSGKVSDDHLRAIVRILRFSEVEKQKIAQAVIDKRNRSATGLP</sequence>
<feature type="compositionally biased region" description="Polar residues" evidence="2">
    <location>
        <begin position="326"/>
        <end position="358"/>
    </location>
</feature>
<feature type="compositionally biased region" description="Basic and acidic residues" evidence="2">
    <location>
        <begin position="169"/>
        <end position="178"/>
    </location>
</feature>
<gene>
    <name evidence="4" type="ORF">BaRGS_00029694</name>
</gene>
<evidence type="ECO:0000256" key="1">
    <source>
        <dbReference type="SAM" id="Coils"/>
    </source>
</evidence>
<dbReference type="PROSITE" id="PS50913">
    <property type="entry name" value="GRIP"/>
    <property type="match status" value="1"/>
</dbReference>
<dbReference type="EMBL" id="JACVVK020000311">
    <property type="protein sequence ID" value="KAK7479102.1"/>
    <property type="molecule type" value="Genomic_DNA"/>
</dbReference>
<protein>
    <recommendedName>
        <fullName evidence="3">GRIP domain-containing protein</fullName>
    </recommendedName>
</protein>
<dbReference type="Proteomes" id="UP001519460">
    <property type="component" value="Unassembled WGS sequence"/>
</dbReference>
<organism evidence="4 5">
    <name type="scientific">Batillaria attramentaria</name>
    <dbReference type="NCBI Taxonomy" id="370345"/>
    <lineage>
        <taxon>Eukaryota</taxon>
        <taxon>Metazoa</taxon>
        <taxon>Spiralia</taxon>
        <taxon>Lophotrochozoa</taxon>
        <taxon>Mollusca</taxon>
        <taxon>Gastropoda</taxon>
        <taxon>Caenogastropoda</taxon>
        <taxon>Sorbeoconcha</taxon>
        <taxon>Cerithioidea</taxon>
        <taxon>Batillariidae</taxon>
        <taxon>Batillaria</taxon>
    </lineage>
</organism>
<evidence type="ECO:0000313" key="5">
    <source>
        <dbReference type="Proteomes" id="UP001519460"/>
    </source>
</evidence>
<evidence type="ECO:0000259" key="3">
    <source>
        <dbReference type="PROSITE" id="PS50913"/>
    </source>
</evidence>
<feature type="compositionally biased region" description="Basic residues" evidence="2">
    <location>
        <begin position="209"/>
        <end position="218"/>
    </location>
</feature>
<feature type="compositionally biased region" description="Basic and acidic residues" evidence="2">
    <location>
        <begin position="1"/>
        <end position="10"/>
    </location>
</feature>
<feature type="compositionally biased region" description="Pro residues" evidence="2">
    <location>
        <begin position="255"/>
        <end position="266"/>
    </location>
</feature>